<dbReference type="GO" id="GO:0031398">
    <property type="term" value="P:positive regulation of protein ubiquitination"/>
    <property type="evidence" value="ECO:0007669"/>
    <property type="project" value="TreeGrafter"/>
</dbReference>
<dbReference type="Gene3D" id="1.10.1170.10">
    <property type="entry name" value="Inhibitor Of Apoptosis Protein (2mihbC-IAP-1), Chain A"/>
    <property type="match status" value="2"/>
</dbReference>
<organism evidence="8 9">
    <name type="scientific">Odynerus spinipes</name>
    <dbReference type="NCBI Taxonomy" id="1348599"/>
    <lineage>
        <taxon>Eukaryota</taxon>
        <taxon>Metazoa</taxon>
        <taxon>Ecdysozoa</taxon>
        <taxon>Arthropoda</taxon>
        <taxon>Hexapoda</taxon>
        <taxon>Insecta</taxon>
        <taxon>Pterygota</taxon>
        <taxon>Neoptera</taxon>
        <taxon>Endopterygota</taxon>
        <taxon>Hymenoptera</taxon>
        <taxon>Apocrita</taxon>
        <taxon>Aculeata</taxon>
        <taxon>Vespoidea</taxon>
        <taxon>Vespidae</taxon>
        <taxon>Eumeninae</taxon>
        <taxon>Odynerus</taxon>
    </lineage>
</organism>
<keyword evidence="2" id="KW-0053">Apoptosis</keyword>
<dbReference type="PANTHER" id="PTHR10044">
    <property type="entry name" value="INHIBITOR OF APOPTOSIS"/>
    <property type="match status" value="1"/>
</dbReference>
<keyword evidence="3" id="KW-0479">Metal-binding</keyword>
<dbReference type="GO" id="GO:0061630">
    <property type="term" value="F:ubiquitin protein ligase activity"/>
    <property type="evidence" value="ECO:0007669"/>
    <property type="project" value="TreeGrafter"/>
</dbReference>
<comment type="similarity">
    <text evidence="1">Belongs to the IAP family.</text>
</comment>
<dbReference type="PROSITE" id="PS50089">
    <property type="entry name" value="ZF_RING_2"/>
    <property type="match status" value="1"/>
</dbReference>
<keyword evidence="9" id="KW-1185">Reference proteome</keyword>
<dbReference type="GO" id="GO:0051726">
    <property type="term" value="P:regulation of cell cycle"/>
    <property type="evidence" value="ECO:0007669"/>
    <property type="project" value="TreeGrafter"/>
</dbReference>
<dbReference type="PROSITE" id="PS50143">
    <property type="entry name" value="BIR_REPEAT_2"/>
    <property type="match status" value="2"/>
</dbReference>
<sequence length="370" mass="41877">MSTERNQDTDEQRDSIYTKIKDDENKPDYRFEAVRLQSFKNWPVVFLKPTVLASAGFYYMNKSDIVQCFECHVVVHQWEQGDIPMMDHLRVSPRCRFVRGIPCGNVPIGVDPATVPPPSPPGLDTCGVYDMQYEPTSILDLNALFSSQLQLSNISKLTSFGFERPKPPAYSPYITYEARLRTFDTWSKSIPPTKEQLADAGFFYIGNDDRTICYHCGGGLENWKTEDDPWQQHAKWFPKCYYLLMVKGQEYVNAVSEQVASSLKEESSSSLKYTNIEDNSWPSNVSEDSGMGSRRSSIDSDKGTVHDLCNIKAHESIDDARLCKICYNAERSIVFLPCGHMVACGKCASDMTKCAICRQPILLTVRVILS</sequence>
<dbReference type="Pfam" id="PF00653">
    <property type="entry name" value="BIR"/>
    <property type="match status" value="2"/>
</dbReference>
<keyword evidence="5" id="KW-0862">Zinc</keyword>
<dbReference type="Gene3D" id="3.30.40.10">
    <property type="entry name" value="Zinc/RING finger domain, C3HC4 (zinc finger)"/>
    <property type="match status" value="1"/>
</dbReference>
<evidence type="ECO:0000313" key="9">
    <source>
        <dbReference type="Proteomes" id="UP001258017"/>
    </source>
</evidence>
<dbReference type="GO" id="GO:0005634">
    <property type="term" value="C:nucleus"/>
    <property type="evidence" value="ECO:0007669"/>
    <property type="project" value="TreeGrafter"/>
</dbReference>
<dbReference type="FunFam" id="1.10.1170.10:FF:000002">
    <property type="entry name" value="Baculoviral IAP repeat containing 7"/>
    <property type="match status" value="1"/>
</dbReference>
<dbReference type="GO" id="GO:0008270">
    <property type="term" value="F:zinc ion binding"/>
    <property type="evidence" value="ECO:0007669"/>
    <property type="project" value="UniProtKB-KW"/>
</dbReference>
<dbReference type="FunFam" id="1.10.1170.10:FF:000003">
    <property type="entry name" value="E3 ubiquitin-protein ligase XIAP"/>
    <property type="match status" value="1"/>
</dbReference>
<dbReference type="Proteomes" id="UP001258017">
    <property type="component" value="Unassembled WGS sequence"/>
</dbReference>
<dbReference type="InterPro" id="IPR001841">
    <property type="entry name" value="Znf_RING"/>
</dbReference>
<gene>
    <name evidence="8" type="ORF">KPH14_002852</name>
</gene>
<keyword evidence="4 6" id="KW-0863">Zinc-finger</keyword>
<accession>A0AAD9RWC7</accession>
<evidence type="ECO:0000256" key="1">
    <source>
        <dbReference type="ARBA" id="ARBA00006672"/>
    </source>
</evidence>
<evidence type="ECO:0000259" key="7">
    <source>
        <dbReference type="PROSITE" id="PS50089"/>
    </source>
</evidence>
<dbReference type="GO" id="GO:0006915">
    <property type="term" value="P:apoptotic process"/>
    <property type="evidence" value="ECO:0007669"/>
    <property type="project" value="UniProtKB-KW"/>
</dbReference>
<dbReference type="PANTHER" id="PTHR10044:SF139">
    <property type="entry name" value="DEATH-ASSOCIATED INHIBITOR OF APOPTOSIS 2"/>
    <property type="match status" value="1"/>
</dbReference>
<protein>
    <recommendedName>
        <fullName evidence="7">RING-type domain-containing protein</fullName>
    </recommendedName>
</protein>
<dbReference type="Pfam" id="PF13920">
    <property type="entry name" value="zf-C3HC4_3"/>
    <property type="match status" value="1"/>
</dbReference>
<dbReference type="GO" id="GO:0043027">
    <property type="term" value="F:cysteine-type endopeptidase inhibitor activity involved in apoptotic process"/>
    <property type="evidence" value="ECO:0007669"/>
    <property type="project" value="TreeGrafter"/>
</dbReference>
<dbReference type="GO" id="GO:0090263">
    <property type="term" value="P:positive regulation of canonical Wnt signaling pathway"/>
    <property type="evidence" value="ECO:0007669"/>
    <property type="project" value="TreeGrafter"/>
</dbReference>
<dbReference type="EMBL" id="JAIFRP010000007">
    <property type="protein sequence ID" value="KAK2587081.1"/>
    <property type="molecule type" value="Genomic_DNA"/>
</dbReference>
<evidence type="ECO:0000256" key="2">
    <source>
        <dbReference type="ARBA" id="ARBA00022703"/>
    </source>
</evidence>
<feature type="domain" description="RING-type" evidence="7">
    <location>
        <begin position="323"/>
        <end position="358"/>
    </location>
</feature>
<dbReference type="InterPro" id="IPR013083">
    <property type="entry name" value="Znf_RING/FYVE/PHD"/>
</dbReference>
<dbReference type="SUPFAM" id="SSF57924">
    <property type="entry name" value="Inhibitor of apoptosis (IAP) repeat"/>
    <property type="match status" value="2"/>
</dbReference>
<evidence type="ECO:0000256" key="3">
    <source>
        <dbReference type="ARBA" id="ARBA00022723"/>
    </source>
</evidence>
<dbReference type="SMART" id="SM00238">
    <property type="entry name" value="BIR"/>
    <property type="match status" value="2"/>
</dbReference>
<dbReference type="GO" id="GO:0005737">
    <property type="term" value="C:cytoplasm"/>
    <property type="evidence" value="ECO:0007669"/>
    <property type="project" value="TreeGrafter"/>
</dbReference>
<dbReference type="InterPro" id="IPR050784">
    <property type="entry name" value="IAP"/>
</dbReference>
<dbReference type="CDD" id="cd00022">
    <property type="entry name" value="BIR"/>
    <property type="match status" value="2"/>
</dbReference>
<proteinExistence type="inferred from homology"/>
<evidence type="ECO:0000313" key="8">
    <source>
        <dbReference type="EMBL" id="KAK2587081.1"/>
    </source>
</evidence>
<reference evidence="8" key="2">
    <citation type="journal article" date="2023" name="Commun. Biol.">
        <title>Intrasexual cuticular hydrocarbon dimorphism in a wasp sheds light on hydrocarbon biosynthesis genes in Hymenoptera.</title>
        <authorList>
            <person name="Moris V.C."/>
            <person name="Podsiadlowski L."/>
            <person name="Martin S."/>
            <person name="Oeyen J.P."/>
            <person name="Donath A."/>
            <person name="Petersen M."/>
            <person name="Wilbrandt J."/>
            <person name="Misof B."/>
            <person name="Liedtke D."/>
            <person name="Thamm M."/>
            <person name="Scheiner R."/>
            <person name="Schmitt T."/>
            <person name="Niehuis O."/>
        </authorList>
    </citation>
    <scope>NUCLEOTIDE SEQUENCE</scope>
    <source>
        <strain evidence="8">GBR_01_08_01A</strain>
    </source>
</reference>
<reference evidence="8" key="1">
    <citation type="submission" date="2021-08" db="EMBL/GenBank/DDBJ databases">
        <authorList>
            <person name="Misof B."/>
            <person name="Oliver O."/>
            <person name="Podsiadlowski L."/>
            <person name="Donath A."/>
            <person name="Peters R."/>
            <person name="Mayer C."/>
            <person name="Rust J."/>
            <person name="Gunkel S."/>
            <person name="Lesny P."/>
            <person name="Martin S."/>
            <person name="Oeyen J.P."/>
            <person name="Petersen M."/>
            <person name="Panagiotis P."/>
            <person name="Wilbrandt J."/>
            <person name="Tanja T."/>
        </authorList>
    </citation>
    <scope>NUCLEOTIDE SEQUENCE</scope>
    <source>
        <strain evidence="8">GBR_01_08_01A</strain>
        <tissue evidence="8">Thorax + abdomen</tissue>
    </source>
</reference>
<evidence type="ECO:0000256" key="6">
    <source>
        <dbReference type="PROSITE-ProRule" id="PRU00175"/>
    </source>
</evidence>
<dbReference type="SMART" id="SM00184">
    <property type="entry name" value="RING"/>
    <property type="match status" value="1"/>
</dbReference>
<dbReference type="InterPro" id="IPR001370">
    <property type="entry name" value="BIR_rpt"/>
</dbReference>
<dbReference type="AlphaFoldDB" id="A0AAD9RWC7"/>
<dbReference type="GO" id="GO:0043066">
    <property type="term" value="P:negative regulation of apoptotic process"/>
    <property type="evidence" value="ECO:0007669"/>
    <property type="project" value="TreeGrafter"/>
</dbReference>
<name>A0AAD9RWC7_9HYME</name>
<evidence type="ECO:0000256" key="5">
    <source>
        <dbReference type="ARBA" id="ARBA00022833"/>
    </source>
</evidence>
<evidence type="ECO:0000256" key="4">
    <source>
        <dbReference type="ARBA" id="ARBA00022771"/>
    </source>
</evidence>
<dbReference type="CDD" id="cd16510">
    <property type="entry name" value="RING-HC_IAPs"/>
    <property type="match status" value="1"/>
</dbReference>
<dbReference type="PROSITE" id="PS01282">
    <property type="entry name" value="BIR_REPEAT_1"/>
    <property type="match status" value="2"/>
</dbReference>
<comment type="caution">
    <text evidence="8">The sequence shown here is derived from an EMBL/GenBank/DDBJ whole genome shotgun (WGS) entry which is preliminary data.</text>
</comment>